<keyword evidence="2" id="KW-1185">Reference proteome</keyword>
<evidence type="ECO:0000313" key="2">
    <source>
        <dbReference type="Proteomes" id="UP001162483"/>
    </source>
</evidence>
<gene>
    <name evidence="1" type="ORF">SPARVUS_LOCUS14052178</name>
</gene>
<sequence length="47" mass="5180">MHPGAYLPQGKQGICIGRHFFRAALPLEEGTYVAWGPGGIRERLWAA</sequence>
<dbReference type="EMBL" id="CATNWA010018560">
    <property type="protein sequence ID" value="CAI9608139.1"/>
    <property type="molecule type" value="Genomic_DNA"/>
</dbReference>
<protein>
    <submittedName>
        <fullName evidence="1">Uncharacterized protein</fullName>
    </submittedName>
</protein>
<name>A0ABN9GG57_9NEOB</name>
<dbReference type="Proteomes" id="UP001162483">
    <property type="component" value="Unassembled WGS sequence"/>
</dbReference>
<accession>A0ABN9GG57</accession>
<comment type="caution">
    <text evidence="1">The sequence shown here is derived from an EMBL/GenBank/DDBJ whole genome shotgun (WGS) entry which is preliminary data.</text>
</comment>
<organism evidence="1 2">
    <name type="scientific">Staurois parvus</name>
    <dbReference type="NCBI Taxonomy" id="386267"/>
    <lineage>
        <taxon>Eukaryota</taxon>
        <taxon>Metazoa</taxon>
        <taxon>Chordata</taxon>
        <taxon>Craniata</taxon>
        <taxon>Vertebrata</taxon>
        <taxon>Euteleostomi</taxon>
        <taxon>Amphibia</taxon>
        <taxon>Batrachia</taxon>
        <taxon>Anura</taxon>
        <taxon>Neobatrachia</taxon>
        <taxon>Ranoidea</taxon>
        <taxon>Ranidae</taxon>
        <taxon>Staurois</taxon>
    </lineage>
</organism>
<evidence type="ECO:0000313" key="1">
    <source>
        <dbReference type="EMBL" id="CAI9608139.1"/>
    </source>
</evidence>
<reference evidence="1" key="1">
    <citation type="submission" date="2023-05" db="EMBL/GenBank/DDBJ databases">
        <authorList>
            <person name="Stuckert A."/>
        </authorList>
    </citation>
    <scope>NUCLEOTIDE SEQUENCE</scope>
</reference>
<proteinExistence type="predicted"/>